<reference evidence="4" key="1">
    <citation type="submission" date="2020-05" db="EMBL/GenBank/DDBJ databases">
        <authorList>
            <person name="Chiriac C."/>
            <person name="Salcher M."/>
            <person name="Ghai R."/>
            <person name="Kavagutti S V."/>
        </authorList>
    </citation>
    <scope>NUCLEOTIDE SEQUENCE</scope>
</reference>
<dbReference type="Gene3D" id="1.10.150.20">
    <property type="entry name" value="5' to 3' exonuclease, C-terminal subdomain"/>
    <property type="match status" value="1"/>
</dbReference>
<dbReference type="Pfam" id="PF00817">
    <property type="entry name" value="IMS"/>
    <property type="match status" value="1"/>
</dbReference>
<proteinExistence type="predicted"/>
<protein>
    <submittedName>
        <fullName evidence="4">Unannotated protein</fullName>
    </submittedName>
</protein>
<sequence length="559" mass="59552">MSSPQQPPRCAVLHSPAWPLIAAIVHNPQVYAPSQPLAVFDAQRVSCCSPAAWGEGVRLGQRLRQAQGACPHLVVVPHDPERDARLFEPIVRSVGTLVPLIDVATPGSLLLATRGPSRYVGGDDALAIRLIALATTGVNALSESLDIEAVLSAGGGMGVGIADGRIAATLAARSAAHRGTPIVVPGGASATAKFLAPYAVKVLVSVAGCPPQLIDLLERLGLRQLGDIAALSPTHLVDRFGSIGLVLHRLASGTDDTPPATVPPPADLSITRVFDDPILQLDMLVFAAKSLTDELGTYFHERGQICTRMRIEADSEHGETSHRVWYRSQGMHSSTMLDRVRWQLDGWINGADPPSAGITMLRITPTEIRSDAGTQEGFWGGRSQADETAARAITRVIGFLGPQGVTVASWNGGRDPRQVYDMISVADLGSTAAAGEQLLLRPQDDSSADPNLWPGSLPAPAPAVVFHEALSVAVIDQRGHSVSVSGRGLVSAPPATLTLKGANHEVVAWAGPWPVEERWWDERSRRVARFQLVVQVPDGQRAYLVEVFAGNWWLTAEYA</sequence>
<organism evidence="4">
    <name type="scientific">freshwater metagenome</name>
    <dbReference type="NCBI Taxonomy" id="449393"/>
    <lineage>
        <taxon>unclassified sequences</taxon>
        <taxon>metagenomes</taxon>
        <taxon>ecological metagenomes</taxon>
    </lineage>
</organism>
<dbReference type="PROSITE" id="PS50173">
    <property type="entry name" value="UMUC"/>
    <property type="match status" value="1"/>
</dbReference>
<evidence type="ECO:0000313" key="3">
    <source>
        <dbReference type="EMBL" id="CAB4603489.1"/>
    </source>
</evidence>
<evidence type="ECO:0000256" key="1">
    <source>
        <dbReference type="ARBA" id="ARBA00022763"/>
    </source>
</evidence>
<evidence type="ECO:0000259" key="2">
    <source>
        <dbReference type="PROSITE" id="PS50173"/>
    </source>
</evidence>
<dbReference type="InterPro" id="IPR043502">
    <property type="entry name" value="DNA/RNA_pol_sf"/>
</dbReference>
<dbReference type="SUPFAM" id="SSF56672">
    <property type="entry name" value="DNA/RNA polymerases"/>
    <property type="match status" value="1"/>
</dbReference>
<keyword evidence="1" id="KW-0227">DNA damage</keyword>
<dbReference type="GO" id="GO:0006281">
    <property type="term" value="P:DNA repair"/>
    <property type="evidence" value="ECO:0007669"/>
    <property type="project" value="InterPro"/>
</dbReference>
<evidence type="ECO:0000313" key="4">
    <source>
        <dbReference type="EMBL" id="CAB4972383.1"/>
    </source>
</evidence>
<name>A0A6J7M123_9ZZZZ</name>
<dbReference type="EMBL" id="CAFBNZ010000121">
    <property type="protein sequence ID" value="CAB4972383.1"/>
    <property type="molecule type" value="Genomic_DNA"/>
</dbReference>
<feature type="domain" description="UmuC" evidence="2">
    <location>
        <begin position="34"/>
        <end position="207"/>
    </location>
</feature>
<dbReference type="PANTHER" id="PTHR35369">
    <property type="entry name" value="BLR3025 PROTEIN-RELATED"/>
    <property type="match status" value="1"/>
</dbReference>
<dbReference type="CDD" id="cd03468">
    <property type="entry name" value="PolY_like"/>
    <property type="match status" value="1"/>
</dbReference>
<dbReference type="InterPro" id="IPR050356">
    <property type="entry name" value="SulA_CellDiv_inhibitor"/>
</dbReference>
<gene>
    <name evidence="3" type="ORF">UFOPK1820_00900</name>
    <name evidence="4" type="ORF">UFOPK3889_00695</name>
</gene>
<dbReference type="PANTHER" id="PTHR35369:SF2">
    <property type="entry name" value="BLR3025 PROTEIN"/>
    <property type="match status" value="1"/>
</dbReference>
<dbReference type="InterPro" id="IPR001126">
    <property type="entry name" value="UmuC"/>
</dbReference>
<dbReference type="Gene3D" id="3.40.1170.60">
    <property type="match status" value="1"/>
</dbReference>
<accession>A0A6J7M123</accession>
<dbReference type="AlphaFoldDB" id="A0A6J7M123"/>
<dbReference type="EMBL" id="CAEZUK010000141">
    <property type="protein sequence ID" value="CAB4603489.1"/>
    <property type="molecule type" value="Genomic_DNA"/>
</dbReference>